<gene>
    <name evidence="6" type="ORF">CRLFYP8_00653</name>
</gene>
<dbReference type="GO" id="GO:0051536">
    <property type="term" value="F:iron-sulfur cluster binding"/>
    <property type="evidence" value="ECO:0007669"/>
    <property type="project" value="UniProtKB-KW"/>
</dbReference>
<reference evidence="6" key="1">
    <citation type="submission" date="2019-11" db="EMBL/GenBank/DDBJ databases">
        <authorList>
            <person name="Feng L."/>
        </authorList>
    </citation>
    <scope>NUCLEOTIDE SEQUENCE</scope>
    <source>
        <strain evidence="6">CramosumLFYP8</strain>
    </source>
</reference>
<keyword evidence="3" id="KW-0408">Iron</keyword>
<evidence type="ECO:0000256" key="3">
    <source>
        <dbReference type="ARBA" id="ARBA00023004"/>
    </source>
</evidence>
<evidence type="ECO:0000256" key="4">
    <source>
        <dbReference type="ARBA" id="ARBA00023014"/>
    </source>
</evidence>
<evidence type="ECO:0000256" key="2">
    <source>
        <dbReference type="ARBA" id="ARBA00022723"/>
    </source>
</evidence>
<dbReference type="EMBL" id="CACRTL010000003">
    <property type="protein sequence ID" value="VYT58113.1"/>
    <property type="molecule type" value="Genomic_DNA"/>
</dbReference>
<name>A0A6N2XVS3_9FIRM</name>
<dbReference type="Pfam" id="PF04055">
    <property type="entry name" value="Radical_SAM"/>
    <property type="match status" value="1"/>
</dbReference>
<keyword evidence="4" id="KW-0411">Iron-sulfur</keyword>
<feature type="domain" description="Radical SAM core" evidence="5">
    <location>
        <begin position="15"/>
        <end position="121"/>
    </location>
</feature>
<dbReference type="CDD" id="cd01335">
    <property type="entry name" value="Radical_SAM"/>
    <property type="match status" value="1"/>
</dbReference>
<dbReference type="SUPFAM" id="SSF102114">
    <property type="entry name" value="Radical SAM enzymes"/>
    <property type="match status" value="1"/>
</dbReference>
<dbReference type="InterPro" id="IPR013785">
    <property type="entry name" value="Aldolase_TIM"/>
</dbReference>
<sequence length="360" mass="41988">MQNIVKFFECLIPETVCNLKCDYCYIIQRNHNTNIIPNLDYPIDVMEKSLTKERLGGPCYFSICGAGETFVPDYLIDIIYILLKNGHYVNVTTNGTLTNKIKKLSNIPNEWIDRLHISFSFHYLELKRLNIIDTFWKNVHFVKELGCSFIVQLNLYDEYIPYLKEIKEMCLNNIGALPQIAATRKEIGLTKKIELMTELSRNEYVSYANEFNSKLFDFTMENFNKKQNGYCYAGSWTYTLNLKTGILKRCYCSCIHQNIFENTDKPIMDLAVGNHCGSLFCMNSSHFLSLGSIPEMKTPSYVELRDREDAHWFNENVKTFLSQKLKDGNVQHSSLKKLKCNIISFFDKKAYALYVRIRKH</sequence>
<evidence type="ECO:0000259" key="5">
    <source>
        <dbReference type="Pfam" id="PF04055"/>
    </source>
</evidence>
<dbReference type="RefSeq" id="WP_156635011.1">
    <property type="nucleotide sequence ID" value="NZ_CACRTL010000003.1"/>
</dbReference>
<dbReference type="InterPro" id="IPR007197">
    <property type="entry name" value="rSAM"/>
</dbReference>
<keyword evidence="1" id="KW-0949">S-adenosyl-L-methionine</keyword>
<evidence type="ECO:0000256" key="1">
    <source>
        <dbReference type="ARBA" id="ARBA00022691"/>
    </source>
</evidence>
<keyword evidence="2" id="KW-0479">Metal-binding</keyword>
<dbReference type="Gene3D" id="3.20.20.70">
    <property type="entry name" value="Aldolase class I"/>
    <property type="match status" value="1"/>
</dbReference>
<evidence type="ECO:0000313" key="6">
    <source>
        <dbReference type="EMBL" id="VYT58113.1"/>
    </source>
</evidence>
<organism evidence="6">
    <name type="scientific">Thomasclavelia ramosa</name>
    <dbReference type="NCBI Taxonomy" id="1547"/>
    <lineage>
        <taxon>Bacteria</taxon>
        <taxon>Bacillati</taxon>
        <taxon>Bacillota</taxon>
        <taxon>Erysipelotrichia</taxon>
        <taxon>Erysipelotrichales</taxon>
        <taxon>Coprobacillaceae</taxon>
        <taxon>Thomasclavelia</taxon>
    </lineage>
</organism>
<dbReference type="SFLD" id="SFLDS00029">
    <property type="entry name" value="Radical_SAM"/>
    <property type="match status" value="1"/>
</dbReference>
<dbReference type="InterPro" id="IPR058240">
    <property type="entry name" value="rSAM_sf"/>
</dbReference>
<dbReference type="GO" id="GO:0046872">
    <property type="term" value="F:metal ion binding"/>
    <property type="evidence" value="ECO:0007669"/>
    <property type="project" value="UniProtKB-KW"/>
</dbReference>
<dbReference type="AlphaFoldDB" id="A0A6N2XVS3"/>
<accession>A0A6N2XVS3</accession>
<dbReference type="GO" id="GO:0003824">
    <property type="term" value="F:catalytic activity"/>
    <property type="evidence" value="ECO:0007669"/>
    <property type="project" value="InterPro"/>
</dbReference>
<proteinExistence type="predicted"/>
<protein>
    <recommendedName>
        <fullName evidence="5">Radical SAM core domain-containing protein</fullName>
    </recommendedName>
</protein>